<organism evidence="1 2">
    <name type="scientific">Paractinoplanes hotanensis</name>
    <dbReference type="NCBI Taxonomy" id="2906497"/>
    <lineage>
        <taxon>Bacteria</taxon>
        <taxon>Bacillati</taxon>
        <taxon>Actinomycetota</taxon>
        <taxon>Actinomycetes</taxon>
        <taxon>Micromonosporales</taxon>
        <taxon>Micromonosporaceae</taxon>
        <taxon>Paractinoplanes</taxon>
    </lineage>
</organism>
<protein>
    <submittedName>
        <fullName evidence="1">DUF6461 domain-containing protein</fullName>
    </submittedName>
</protein>
<dbReference type="InterPro" id="IPR045592">
    <property type="entry name" value="DUF6461"/>
</dbReference>
<name>A0ABT0YF25_9ACTN</name>
<gene>
    <name evidence="1" type="ORF">LXN57_44625</name>
</gene>
<accession>A0ABT0YF25</accession>
<keyword evidence="2" id="KW-1185">Reference proteome</keyword>
<proteinExistence type="predicted"/>
<dbReference type="Proteomes" id="UP001523216">
    <property type="component" value="Unassembled WGS sequence"/>
</dbReference>
<comment type="caution">
    <text evidence="1">The sequence shown here is derived from an EMBL/GenBank/DDBJ whole genome shotgun (WGS) entry which is preliminary data.</text>
</comment>
<evidence type="ECO:0000313" key="2">
    <source>
        <dbReference type="Proteomes" id="UP001523216"/>
    </source>
</evidence>
<dbReference type="RefSeq" id="WP_251804382.1">
    <property type="nucleotide sequence ID" value="NZ_JAMQOL010000080.1"/>
</dbReference>
<evidence type="ECO:0000313" key="1">
    <source>
        <dbReference type="EMBL" id="MCM4084638.1"/>
    </source>
</evidence>
<sequence>MDSAVGDFRWFSQDLALGLDFCLTFVRASNPGEVLARLGGVAPIDIRGSANLPAAGDLDPGNGLAFLAVADVGGWTMIVEPNGSFCLDEQVVQALSADGEQVTFYQSEHAKPQFLWAAGGDVRVAFCPAGDDSRSGSDPHRLDEVLAELGFGAQDDEEFPARTLALMHHLTGVRLTPTMLENVVFRCAFAPDPLGTQIDPDVLAQAQDDVADAASGYDPLDDPWSIYGIRDPRVKATGKAGLWVASHDQDLAVGLALADPRLVRAAVGWMRDWAFAKAELLNQPWFTPLRDALERGESIATGDREAARRRLTPAPDPVLYTAGEQAPLGWRQEQAFSLIDGTLPQSPVAQFADAFRAALMVDISHDGRALAELRQAFPELFADATDQ</sequence>
<dbReference type="Pfam" id="PF20062">
    <property type="entry name" value="DUF6461"/>
    <property type="match status" value="1"/>
</dbReference>
<reference evidence="1 2" key="1">
    <citation type="submission" date="2022-06" db="EMBL/GenBank/DDBJ databases">
        <title>Actinoplanes abujensis sp. nov., isolated from Nigerian arid soil.</title>
        <authorList>
            <person name="Ding P."/>
        </authorList>
    </citation>
    <scope>NUCLEOTIDE SEQUENCE [LARGE SCALE GENOMIC DNA]</scope>
    <source>
        <strain evidence="2">TRM88002</strain>
    </source>
</reference>
<dbReference type="EMBL" id="JAMQOL010000080">
    <property type="protein sequence ID" value="MCM4084638.1"/>
    <property type="molecule type" value="Genomic_DNA"/>
</dbReference>